<organism evidence="2 3">
    <name type="scientific">Rhynchospora pubera</name>
    <dbReference type="NCBI Taxonomy" id="906938"/>
    <lineage>
        <taxon>Eukaryota</taxon>
        <taxon>Viridiplantae</taxon>
        <taxon>Streptophyta</taxon>
        <taxon>Embryophyta</taxon>
        <taxon>Tracheophyta</taxon>
        <taxon>Spermatophyta</taxon>
        <taxon>Magnoliopsida</taxon>
        <taxon>Liliopsida</taxon>
        <taxon>Poales</taxon>
        <taxon>Cyperaceae</taxon>
        <taxon>Cyperoideae</taxon>
        <taxon>Rhynchosporeae</taxon>
        <taxon>Rhynchospora</taxon>
    </lineage>
</organism>
<evidence type="ECO:0000313" key="2">
    <source>
        <dbReference type="EMBL" id="KAJ4753172.1"/>
    </source>
</evidence>
<dbReference type="Pfam" id="PF00179">
    <property type="entry name" value="UQ_con"/>
    <property type="match status" value="1"/>
</dbReference>
<dbReference type="EMBL" id="JAMFTS010000005">
    <property type="protein sequence ID" value="KAJ4753172.1"/>
    <property type="molecule type" value="Genomic_DNA"/>
</dbReference>
<evidence type="ECO:0000259" key="1">
    <source>
        <dbReference type="PROSITE" id="PS50127"/>
    </source>
</evidence>
<feature type="domain" description="UBC core" evidence="1">
    <location>
        <begin position="1"/>
        <end position="131"/>
    </location>
</feature>
<comment type="caution">
    <text evidence="2">The sequence shown here is derived from an EMBL/GenBank/DDBJ whole genome shotgun (WGS) entry which is preliminary data.</text>
</comment>
<dbReference type="SUPFAM" id="SSF54495">
    <property type="entry name" value="UBC-like"/>
    <property type="match status" value="1"/>
</dbReference>
<dbReference type="Gene3D" id="3.10.110.10">
    <property type="entry name" value="Ubiquitin Conjugating Enzyme"/>
    <property type="match status" value="1"/>
</dbReference>
<gene>
    <name evidence="2" type="ORF">LUZ62_087577</name>
</gene>
<dbReference type="AlphaFoldDB" id="A0AAV8CBN4"/>
<reference evidence="2" key="1">
    <citation type="submission" date="2022-08" db="EMBL/GenBank/DDBJ databases">
        <authorList>
            <person name="Marques A."/>
        </authorList>
    </citation>
    <scope>NUCLEOTIDE SEQUENCE</scope>
    <source>
        <strain evidence="2">RhyPub2mFocal</strain>
        <tissue evidence="2">Leaves</tissue>
    </source>
</reference>
<sequence>MARKFIQMELDNLQKNPSALCTAGPVGDFPFHWRGTIMGPPDSPYSGGIFVINIHFPPDYPFNPPKVNFQTKVYHPNITSYGTICYDHFNIEGSVESGSWHIKSIAFNLFPSRRPHPRLCICARDRSYLQG</sequence>
<dbReference type="PROSITE" id="PS50127">
    <property type="entry name" value="UBC_2"/>
    <property type="match status" value="1"/>
</dbReference>
<keyword evidence="3" id="KW-1185">Reference proteome</keyword>
<proteinExistence type="predicted"/>
<dbReference type="SMART" id="SM00212">
    <property type="entry name" value="UBCc"/>
    <property type="match status" value="1"/>
</dbReference>
<evidence type="ECO:0000313" key="3">
    <source>
        <dbReference type="Proteomes" id="UP001140206"/>
    </source>
</evidence>
<dbReference type="InterPro" id="IPR000608">
    <property type="entry name" value="UBC"/>
</dbReference>
<name>A0AAV8CBN4_9POAL</name>
<dbReference type="Proteomes" id="UP001140206">
    <property type="component" value="Chromosome 5"/>
</dbReference>
<protein>
    <submittedName>
        <fullName evidence="2">Ubiquitin-conjugating enzyme E2</fullName>
    </submittedName>
</protein>
<dbReference type="InterPro" id="IPR016135">
    <property type="entry name" value="UBQ-conjugating_enzyme/RWD"/>
</dbReference>
<accession>A0AAV8CBN4</accession>
<dbReference type="PANTHER" id="PTHR24068">
    <property type="entry name" value="UBIQUITIN-CONJUGATING ENZYME E2"/>
    <property type="match status" value="1"/>
</dbReference>